<organism evidence="7 8">
    <name type="scientific">Vibrio hippocampi</name>
    <dbReference type="NCBI Taxonomy" id="654686"/>
    <lineage>
        <taxon>Bacteria</taxon>
        <taxon>Pseudomonadati</taxon>
        <taxon>Pseudomonadota</taxon>
        <taxon>Gammaproteobacteria</taxon>
        <taxon>Vibrionales</taxon>
        <taxon>Vibrionaceae</taxon>
        <taxon>Vibrio</taxon>
    </lineage>
</organism>
<protein>
    <submittedName>
        <fullName evidence="7">Acetyl-CoA acetyltransferase</fullName>
        <ecNumber evidence="7">2.3.1.9</ecNumber>
    </submittedName>
</protein>
<dbReference type="Pfam" id="PF00108">
    <property type="entry name" value="Thiolase_N"/>
    <property type="match status" value="1"/>
</dbReference>
<dbReference type="GO" id="GO:0003985">
    <property type="term" value="F:acetyl-CoA C-acetyltransferase activity"/>
    <property type="evidence" value="ECO:0007669"/>
    <property type="project" value="UniProtKB-EC"/>
</dbReference>
<dbReference type="SUPFAM" id="SSF53901">
    <property type="entry name" value="Thiolase-like"/>
    <property type="match status" value="2"/>
</dbReference>
<dbReference type="InterPro" id="IPR016039">
    <property type="entry name" value="Thiolase-like"/>
</dbReference>
<reference evidence="7" key="1">
    <citation type="submission" date="2021-12" db="EMBL/GenBank/DDBJ databases">
        <authorList>
            <person name="Rodrigo-Torres L."/>
            <person name="Arahal R. D."/>
            <person name="Lucena T."/>
        </authorList>
    </citation>
    <scope>NUCLEOTIDE SEQUENCE</scope>
    <source>
        <strain evidence="7">CECT 8226</strain>
    </source>
</reference>
<dbReference type="CDD" id="cd00751">
    <property type="entry name" value="thiolase"/>
    <property type="match status" value="1"/>
</dbReference>
<evidence type="ECO:0000259" key="6">
    <source>
        <dbReference type="Pfam" id="PF02803"/>
    </source>
</evidence>
<dbReference type="PROSITE" id="PS00099">
    <property type="entry name" value="THIOLASE_3"/>
    <property type="match status" value="1"/>
</dbReference>
<dbReference type="InterPro" id="IPR020617">
    <property type="entry name" value="Thiolase_C"/>
</dbReference>
<keyword evidence="8" id="KW-1185">Reference proteome</keyword>
<comment type="caution">
    <text evidence="7">The sequence shown here is derived from an EMBL/GenBank/DDBJ whole genome shotgun (WGS) entry which is preliminary data.</text>
</comment>
<dbReference type="InterPro" id="IPR020616">
    <property type="entry name" value="Thiolase_N"/>
</dbReference>
<dbReference type="EMBL" id="CAKLCM010000003">
    <property type="protein sequence ID" value="CAH0529526.1"/>
    <property type="molecule type" value="Genomic_DNA"/>
</dbReference>
<dbReference type="Proteomes" id="UP000838160">
    <property type="component" value="Unassembled WGS sequence"/>
</dbReference>
<accession>A0ABM8ZMS5</accession>
<feature type="domain" description="Thiolase C-terminal" evidence="6">
    <location>
        <begin position="271"/>
        <end position="393"/>
    </location>
</feature>
<name>A0ABM8ZMS5_9VIBR</name>
<dbReference type="Gene3D" id="3.40.47.10">
    <property type="match status" value="2"/>
</dbReference>
<evidence type="ECO:0000256" key="3">
    <source>
        <dbReference type="ARBA" id="ARBA00023315"/>
    </source>
</evidence>
<comment type="similarity">
    <text evidence="1 4">Belongs to the thiolase-like superfamily. Thiolase family.</text>
</comment>
<dbReference type="PROSITE" id="PS00737">
    <property type="entry name" value="THIOLASE_2"/>
    <property type="match status" value="1"/>
</dbReference>
<dbReference type="InterPro" id="IPR002155">
    <property type="entry name" value="Thiolase"/>
</dbReference>
<dbReference type="PANTHER" id="PTHR18919:SF107">
    <property type="entry name" value="ACETYL-COA ACETYLTRANSFERASE, CYTOSOLIC"/>
    <property type="match status" value="1"/>
</dbReference>
<dbReference type="PIRSF" id="PIRSF000429">
    <property type="entry name" value="Ac-CoA_Ac_transf"/>
    <property type="match status" value="1"/>
</dbReference>
<evidence type="ECO:0000313" key="8">
    <source>
        <dbReference type="Proteomes" id="UP000838160"/>
    </source>
</evidence>
<evidence type="ECO:0000256" key="2">
    <source>
        <dbReference type="ARBA" id="ARBA00022679"/>
    </source>
</evidence>
<dbReference type="NCBIfam" id="TIGR01930">
    <property type="entry name" value="AcCoA-C-Actrans"/>
    <property type="match status" value="1"/>
</dbReference>
<keyword evidence="2 4" id="KW-0808">Transferase</keyword>
<dbReference type="RefSeq" id="WP_237486116.1">
    <property type="nucleotide sequence ID" value="NZ_CAKLCM010000003.1"/>
</dbReference>
<feature type="domain" description="Thiolase N-terminal" evidence="5">
    <location>
        <begin position="4"/>
        <end position="264"/>
    </location>
</feature>
<evidence type="ECO:0000256" key="4">
    <source>
        <dbReference type="RuleBase" id="RU003557"/>
    </source>
</evidence>
<evidence type="ECO:0000313" key="7">
    <source>
        <dbReference type="EMBL" id="CAH0529526.1"/>
    </source>
</evidence>
<gene>
    <name evidence="7" type="primary">thlA_2</name>
    <name evidence="7" type="ORF">VHP8226_03280</name>
</gene>
<dbReference type="InterPro" id="IPR020613">
    <property type="entry name" value="Thiolase_CS"/>
</dbReference>
<evidence type="ECO:0000256" key="1">
    <source>
        <dbReference type="ARBA" id="ARBA00010982"/>
    </source>
</evidence>
<dbReference type="PROSITE" id="PS00098">
    <property type="entry name" value="THIOLASE_1"/>
    <property type="match status" value="1"/>
</dbReference>
<sequence length="395" mass="40962">MKQVVIVSAKRTAIGCYLGALANVSAVELGTTAVKAAIIEAGIKPEQVDNVILGNVLSAGLGQNPARQVAIHSGVPFEKTANVVSMVCGSGLKAVMDAANQIKLGEADIVVAGGMESMSNAGHLLASHRNGVKMGHSQLTDTMLCDGLTDAFAGYHMGITAENLAKQFSISREQQDQFALQSQQRAQAAITSDRFKQEIVAHMITGRKGDTVVDTDEFPKFDSTIETISRPRPAFVRDESGTVTAANASGLNDGAAALVLMSRDKADELGLKPMATVVSQAAAGVEPQTMGYGPVPATQKALINAGLTIGDVDLIEANEAFASQALSVCKGIDANPAITNVNGGAIALGHPIGASGARILVTLVHELLKRQQQYGLATLCIGGGQGLAVVIERFH</sequence>
<dbReference type="InterPro" id="IPR020615">
    <property type="entry name" value="Thiolase_acyl_enz_int_AS"/>
</dbReference>
<dbReference type="InterPro" id="IPR020610">
    <property type="entry name" value="Thiolase_AS"/>
</dbReference>
<keyword evidence="3 4" id="KW-0012">Acyltransferase</keyword>
<proteinExistence type="inferred from homology"/>
<dbReference type="EC" id="2.3.1.9" evidence="7"/>
<evidence type="ECO:0000259" key="5">
    <source>
        <dbReference type="Pfam" id="PF00108"/>
    </source>
</evidence>
<dbReference type="Pfam" id="PF02803">
    <property type="entry name" value="Thiolase_C"/>
    <property type="match status" value="1"/>
</dbReference>
<dbReference type="PANTHER" id="PTHR18919">
    <property type="entry name" value="ACETYL-COA C-ACYLTRANSFERASE"/>
    <property type="match status" value="1"/>
</dbReference>